<dbReference type="InterPro" id="IPR008979">
    <property type="entry name" value="Galactose-bd-like_sf"/>
</dbReference>
<feature type="domain" description="Glycoside hydrolase family 5" evidence="11">
    <location>
        <begin position="64"/>
        <end position="330"/>
    </location>
</feature>
<dbReference type="NCBIfam" id="TIGR01167">
    <property type="entry name" value="LPXTG_anchor"/>
    <property type="match status" value="1"/>
</dbReference>
<evidence type="ECO:0000313" key="14">
    <source>
        <dbReference type="Proteomes" id="UP000799092"/>
    </source>
</evidence>
<keyword evidence="6" id="KW-0326">Glycosidase</keyword>
<dbReference type="GO" id="GO:0030245">
    <property type="term" value="P:cellulose catabolic process"/>
    <property type="evidence" value="ECO:0007669"/>
    <property type="project" value="UniProtKB-KW"/>
</dbReference>
<evidence type="ECO:0000256" key="1">
    <source>
        <dbReference type="ARBA" id="ARBA00000966"/>
    </source>
</evidence>
<name>A0A6A8DF97_9BACI</name>
<sequence>MIKNKLKRFFAVLMIVMLLGSLLPPMVGAAEADFDNLIVGSAKKPSEGGALQIVDSGGQMTLGDKNGNPIQLRGMSTHGLQWFPGILNENAFSALANDWDSNAIRLAMYVGEDGYATSPDVIKQRVIDGIELAKANNMYVIVDWHVHAPGDPNADVYSGAMDFFEDISTLYPNDPNIIYELANEPSSNSNGGPGLTNDAAGWQAVKDYAQPIVNMLRDNGNENLIIVGSPNWSQRPDLAADNPIEDDNTIYTVHFYSGTHAPASDSTDRENVMSNARYALENGLALFSSEWGTSEASGNNGPFLDEADVWLDFLNENNISWTNWSLTNKNETSASFMPFELRKQAATDLDPGDDQVWAPEELSVSGEYVRARIKGISYEPIDRTPREDYSDVIWDFEDGTTQGFGQNADSPNEITVTNENNALQISGLNTSNDVSEGNYWANARLSADSWGTSIDVLGAEQLTMDVIVDEPTTVSIAAIPQGPSAGWANPTRAIQVTPDDFVDQGDGTYKAVLTISKADSPSLETIASSPDDNTMNNIVLFVGTENANVVSLDNISVSGNRLVPENPIVHAELGEATLPSDFENDTRQGWVWHAESGVKNALTIEEANGSKALSWDFAYPEVKPSDDWASAPRLDFWKDDLTRGDNDYVTFDLYLDPVRASEGAISINLTTQPPDAGYWAQASDTFEIDLTALDSASQTDSGLYHYEVKIDLNTITSIEDATQLRNMILIFADVESDFAGRAFVDNVSFESKPVQVVTKPEVVSGKVILNTDDINNVKDSGELVVDVQEEDQVQVDLTAEQVQLLKDKGVKITIKNKETTVTIPSVNLPDGDVSINVTEVTDITDSENAVSFIVDLTINNGDTIEFDEPVILTFRVDTSKVDDTENLEVRYYNKVTGKWETVGGTYEDSFITVEINHFSIYGVFEANTTTDPGDGTTDPGDGTTDPGDGTTDPGDGTNDPEDDSGEDDDNPDVVDVDKDKDSDDDKDLPATSTSMFNWLAIGLIILLAGTILAFYVRRKRLLE</sequence>
<comment type="catalytic activity">
    <reaction evidence="1">
        <text>Endohydrolysis of (1-&gt;4)-beta-D-glucosidic linkages in cellulose, lichenin and cereal beta-D-glucans.</text>
        <dbReference type="EC" id="3.2.1.4"/>
    </reaction>
</comment>
<dbReference type="InterPro" id="IPR001547">
    <property type="entry name" value="Glyco_hydro_5"/>
</dbReference>
<feature type="domain" description="Carbohydrate binding module family 17/28" evidence="12">
    <location>
        <begin position="577"/>
        <end position="749"/>
    </location>
</feature>
<keyword evidence="9" id="KW-0472">Membrane</keyword>
<dbReference type="PANTHER" id="PTHR34142">
    <property type="entry name" value="ENDO-BETA-1,4-GLUCANASE A"/>
    <property type="match status" value="1"/>
</dbReference>
<dbReference type="Gene3D" id="2.60.120.260">
    <property type="entry name" value="Galactose-binding domain-like"/>
    <property type="match status" value="2"/>
</dbReference>
<comment type="similarity">
    <text evidence="2">Belongs to the glycosyl hydrolase 5 (cellulase A) family.</text>
</comment>
<evidence type="ECO:0000256" key="9">
    <source>
        <dbReference type="SAM" id="Phobius"/>
    </source>
</evidence>
<accession>A0A6A8DF97</accession>
<dbReference type="OrthoDB" id="154460at2"/>
<dbReference type="InterPro" id="IPR018087">
    <property type="entry name" value="Glyco_hydro_5_CS"/>
</dbReference>
<evidence type="ECO:0000259" key="11">
    <source>
        <dbReference type="Pfam" id="PF00150"/>
    </source>
</evidence>
<keyword evidence="7" id="KW-0119">Carbohydrate metabolism</keyword>
<feature type="transmembrane region" description="Helical" evidence="9">
    <location>
        <begin position="995"/>
        <end position="1016"/>
    </location>
</feature>
<dbReference type="EC" id="3.2.1.4" evidence="3"/>
<reference evidence="13" key="1">
    <citation type="submission" date="2019-11" db="EMBL/GenBank/DDBJ databases">
        <authorList>
            <person name="Li J."/>
        </authorList>
    </citation>
    <scope>NUCLEOTIDE SEQUENCE</scope>
    <source>
        <strain evidence="13">B6B</strain>
    </source>
</reference>
<dbReference type="Pfam" id="PF03424">
    <property type="entry name" value="CBM_17_28"/>
    <property type="match status" value="2"/>
</dbReference>
<dbReference type="SMR" id="A0A6A8DF97"/>
<dbReference type="EMBL" id="WJNG01000015">
    <property type="protein sequence ID" value="MRH44333.1"/>
    <property type="molecule type" value="Genomic_DNA"/>
</dbReference>
<keyword evidence="9" id="KW-0812">Transmembrane</keyword>
<dbReference type="PROSITE" id="PS00659">
    <property type="entry name" value="GLYCOSYL_HYDROL_F5"/>
    <property type="match status" value="1"/>
</dbReference>
<feature type="chain" id="PRO_5025567187" description="cellulase" evidence="10">
    <location>
        <begin position="30"/>
        <end position="1023"/>
    </location>
</feature>
<dbReference type="Pfam" id="PF00150">
    <property type="entry name" value="Cellulase"/>
    <property type="match status" value="1"/>
</dbReference>
<keyword evidence="4 13" id="KW-0378">Hydrolase</keyword>
<feature type="compositionally biased region" description="Acidic residues" evidence="8">
    <location>
        <begin position="958"/>
        <end position="974"/>
    </location>
</feature>
<evidence type="ECO:0000256" key="7">
    <source>
        <dbReference type="ARBA" id="ARBA00023326"/>
    </source>
</evidence>
<evidence type="ECO:0000256" key="4">
    <source>
        <dbReference type="ARBA" id="ARBA00022801"/>
    </source>
</evidence>
<dbReference type="Proteomes" id="UP000799092">
    <property type="component" value="Unassembled WGS sequence"/>
</dbReference>
<evidence type="ECO:0000256" key="5">
    <source>
        <dbReference type="ARBA" id="ARBA00023001"/>
    </source>
</evidence>
<comment type="caution">
    <text evidence="13">The sequence shown here is derived from an EMBL/GenBank/DDBJ whole genome shotgun (WGS) entry which is preliminary data.</text>
</comment>
<feature type="signal peptide" evidence="10">
    <location>
        <begin position="1"/>
        <end position="29"/>
    </location>
</feature>
<feature type="domain" description="Carbohydrate binding module family 17/28" evidence="12">
    <location>
        <begin position="392"/>
        <end position="557"/>
    </location>
</feature>
<evidence type="ECO:0000256" key="6">
    <source>
        <dbReference type="ARBA" id="ARBA00023295"/>
    </source>
</evidence>
<keyword evidence="5" id="KW-0136">Cellulose degradation</keyword>
<evidence type="ECO:0000256" key="3">
    <source>
        <dbReference type="ARBA" id="ARBA00012601"/>
    </source>
</evidence>
<keyword evidence="10" id="KW-0732">Signal</keyword>
<dbReference type="GO" id="GO:0008810">
    <property type="term" value="F:cellulase activity"/>
    <property type="evidence" value="ECO:0007669"/>
    <property type="project" value="UniProtKB-EC"/>
</dbReference>
<protein>
    <recommendedName>
        <fullName evidence="3">cellulase</fullName>
        <ecNumber evidence="3">3.2.1.4</ecNumber>
    </recommendedName>
</protein>
<keyword evidence="14" id="KW-1185">Reference proteome</keyword>
<feature type="region of interest" description="Disordered" evidence="8">
    <location>
        <begin position="928"/>
        <end position="989"/>
    </location>
</feature>
<dbReference type="SUPFAM" id="SSF49785">
    <property type="entry name" value="Galactose-binding domain-like"/>
    <property type="match status" value="2"/>
</dbReference>
<dbReference type="RefSeq" id="WP_153737937.1">
    <property type="nucleotide sequence ID" value="NZ_WJNG01000015.1"/>
</dbReference>
<dbReference type="InterPro" id="IPR017853">
    <property type="entry name" value="GH"/>
</dbReference>
<keyword evidence="9" id="KW-1133">Transmembrane helix</keyword>
<dbReference type="InterPro" id="IPR005086">
    <property type="entry name" value="CBM17/28"/>
</dbReference>
<organism evidence="13 14">
    <name type="scientific">Aquibacillus halophilus</name>
    <dbReference type="NCBI Taxonomy" id="930132"/>
    <lineage>
        <taxon>Bacteria</taxon>
        <taxon>Bacillati</taxon>
        <taxon>Bacillota</taxon>
        <taxon>Bacilli</taxon>
        <taxon>Bacillales</taxon>
        <taxon>Bacillaceae</taxon>
        <taxon>Aquibacillus</taxon>
    </lineage>
</organism>
<dbReference type="Gene3D" id="3.20.20.80">
    <property type="entry name" value="Glycosidases"/>
    <property type="match status" value="1"/>
</dbReference>
<dbReference type="PANTHER" id="PTHR34142:SF1">
    <property type="entry name" value="GLYCOSIDE HYDROLASE FAMILY 5 DOMAIN-CONTAINING PROTEIN"/>
    <property type="match status" value="1"/>
</dbReference>
<keyword evidence="7" id="KW-0624">Polysaccharide degradation</keyword>
<dbReference type="SUPFAM" id="SSF51445">
    <property type="entry name" value="(Trans)glycosidases"/>
    <property type="match status" value="1"/>
</dbReference>
<evidence type="ECO:0000313" key="13">
    <source>
        <dbReference type="EMBL" id="MRH44333.1"/>
    </source>
</evidence>
<evidence type="ECO:0000256" key="2">
    <source>
        <dbReference type="ARBA" id="ARBA00005641"/>
    </source>
</evidence>
<gene>
    <name evidence="13" type="ORF">GH741_16945</name>
</gene>
<feature type="compositionally biased region" description="Low complexity" evidence="8">
    <location>
        <begin position="928"/>
        <end position="957"/>
    </location>
</feature>
<evidence type="ECO:0000256" key="10">
    <source>
        <dbReference type="SAM" id="SignalP"/>
    </source>
</evidence>
<evidence type="ECO:0000259" key="12">
    <source>
        <dbReference type="Pfam" id="PF03424"/>
    </source>
</evidence>
<evidence type="ECO:0000256" key="8">
    <source>
        <dbReference type="SAM" id="MobiDB-lite"/>
    </source>
</evidence>
<proteinExistence type="inferred from homology"/>
<dbReference type="AlphaFoldDB" id="A0A6A8DF97"/>